<gene>
    <name evidence="1" type="ORF">E2C01_071974</name>
</gene>
<dbReference type="EMBL" id="VSRR010046035">
    <property type="protein sequence ID" value="MPC77517.1"/>
    <property type="molecule type" value="Genomic_DNA"/>
</dbReference>
<evidence type="ECO:0000313" key="2">
    <source>
        <dbReference type="Proteomes" id="UP000324222"/>
    </source>
</evidence>
<sequence>MSVFCAKPSWSTMVCPVPLPQDRLLSMALSKLTCPPILECVMAAGVVLAGEGESHNAPYLHVKLQSGG</sequence>
<accession>A0A5B7I7P2</accession>
<name>A0A5B7I7P2_PORTR</name>
<reference evidence="1 2" key="1">
    <citation type="submission" date="2019-05" db="EMBL/GenBank/DDBJ databases">
        <title>Another draft genome of Portunus trituberculatus and its Hox gene families provides insights of decapod evolution.</title>
        <authorList>
            <person name="Jeong J.-H."/>
            <person name="Song I."/>
            <person name="Kim S."/>
            <person name="Choi T."/>
            <person name="Kim D."/>
            <person name="Ryu S."/>
            <person name="Kim W."/>
        </authorList>
    </citation>
    <scope>NUCLEOTIDE SEQUENCE [LARGE SCALE GENOMIC DNA]</scope>
    <source>
        <tissue evidence="1">Muscle</tissue>
    </source>
</reference>
<keyword evidence="2" id="KW-1185">Reference proteome</keyword>
<proteinExistence type="predicted"/>
<dbReference type="Proteomes" id="UP000324222">
    <property type="component" value="Unassembled WGS sequence"/>
</dbReference>
<protein>
    <submittedName>
        <fullName evidence="1">Uncharacterized protein</fullName>
    </submittedName>
</protein>
<dbReference type="AlphaFoldDB" id="A0A5B7I7P2"/>
<evidence type="ECO:0000313" key="1">
    <source>
        <dbReference type="EMBL" id="MPC77517.1"/>
    </source>
</evidence>
<comment type="caution">
    <text evidence="1">The sequence shown here is derived from an EMBL/GenBank/DDBJ whole genome shotgun (WGS) entry which is preliminary data.</text>
</comment>
<organism evidence="1 2">
    <name type="scientific">Portunus trituberculatus</name>
    <name type="common">Swimming crab</name>
    <name type="synonym">Neptunus trituberculatus</name>
    <dbReference type="NCBI Taxonomy" id="210409"/>
    <lineage>
        <taxon>Eukaryota</taxon>
        <taxon>Metazoa</taxon>
        <taxon>Ecdysozoa</taxon>
        <taxon>Arthropoda</taxon>
        <taxon>Crustacea</taxon>
        <taxon>Multicrustacea</taxon>
        <taxon>Malacostraca</taxon>
        <taxon>Eumalacostraca</taxon>
        <taxon>Eucarida</taxon>
        <taxon>Decapoda</taxon>
        <taxon>Pleocyemata</taxon>
        <taxon>Brachyura</taxon>
        <taxon>Eubrachyura</taxon>
        <taxon>Portunoidea</taxon>
        <taxon>Portunidae</taxon>
        <taxon>Portuninae</taxon>
        <taxon>Portunus</taxon>
    </lineage>
</organism>